<evidence type="ECO:0000259" key="7">
    <source>
        <dbReference type="PROSITE" id="PS50059"/>
    </source>
</evidence>
<proteinExistence type="predicted"/>
<feature type="domain" description="PPIase FKBP-type" evidence="7">
    <location>
        <begin position="54"/>
        <end position="135"/>
    </location>
</feature>
<evidence type="ECO:0000256" key="2">
    <source>
        <dbReference type="ARBA" id="ARBA00013194"/>
    </source>
</evidence>
<comment type="catalytic activity">
    <reaction evidence="1 5">
        <text>[protein]-peptidylproline (omega=180) = [protein]-peptidylproline (omega=0)</text>
        <dbReference type="Rhea" id="RHEA:16237"/>
        <dbReference type="Rhea" id="RHEA-COMP:10747"/>
        <dbReference type="Rhea" id="RHEA-COMP:10748"/>
        <dbReference type="ChEBI" id="CHEBI:83833"/>
        <dbReference type="ChEBI" id="CHEBI:83834"/>
        <dbReference type="EC" id="5.2.1.8"/>
    </reaction>
</comment>
<evidence type="ECO:0000256" key="6">
    <source>
        <dbReference type="SAM" id="SignalP"/>
    </source>
</evidence>
<dbReference type="Gene3D" id="3.10.50.40">
    <property type="match status" value="1"/>
</dbReference>
<dbReference type="PANTHER" id="PTHR43811:SF26">
    <property type="entry name" value="PEPTIDYL-PROLYL CIS-TRANS ISOMERASE FKBP16-1, CHLOROPLASTIC"/>
    <property type="match status" value="1"/>
</dbReference>
<dbReference type="AlphaFoldDB" id="A0A7S0CE61"/>
<dbReference type="PROSITE" id="PS50059">
    <property type="entry name" value="FKBP_PPIASE"/>
    <property type="match status" value="1"/>
</dbReference>
<evidence type="ECO:0000313" key="8">
    <source>
        <dbReference type="EMBL" id="CAD8420104.1"/>
    </source>
</evidence>
<sequence>MAFPSLILLGSSSSVASAAMYDNAAVADYQAVTLPSGVSYQDLRLGDGDVVSEGKRVNIQWSLKRSNGYSIDSSSNNDSVPFIFIVGAKKGQRAIAGLDEGIRGMRVGGIRRIIMPPILTYVEGLDDGKPGPIPPGFGPKQRIKRVIELRMDVPDESFLLDIKATRVQ</sequence>
<dbReference type="GO" id="GO:0003755">
    <property type="term" value="F:peptidyl-prolyl cis-trans isomerase activity"/>
    <property type="evidence" value="ECO:0007669"/>
    <property type="project" value="UniProtKB-KW"/>
</dbReference>
<keyword evidence="6" id="KW-0732">Signal</keyword>
<keyword evidence="4 5" id="KW-0413">Isomerase</keyword>
<reference evidence="8" key="1">
    <citation type="submission" date="2021-01" db="EMBL/GenBank/DDBJ databases">
        <authorList>
            <person name="Corre E."/>
            <person name="Pelletier E."/>
            <person name="Niang G."/>
            <person name="Scheremetjew M."/>
            <person name="Finn R."/>
            <person name="Kale V."/>
            <person name="Holt S."/>
            <person name="Cochrane G."/>
            <person name="Meng A."/>
            <person name="Brown T."/>
            <person name="Cohen L."/>
        </authorList>
    </citation>
    <scope>NUCLEOTIDE SEQUENCE</scope>
    <source>
        <strain evidence="8">CCAP1064/1</strain>
    </source>
</reference>
<gene>
    <name evidence="8" type="ORF">PINE0816_LOCUS16239</name>
</gene>
<feature type="signal peptide" evidence="6">
    <location>
        <begin position="1"/>
        <end position="18"/>
    </location>
</feature>
<dbReference type="InterPro" id="IPR046357">
    <property type="entry name" value="PPIase_dom_sf"/>
</dbReference>
<evidence type="ECO:0000256" key="1">
    <source>
        <dbReference type="ARBA" id="ARBA00000971"/>
    </source>
</evidence>
<name>A0A7S0CE61_9STRA</name>
<dbReference type="Pfam" id="PF00254">
    <property type="entry name" value="FKBP_C"/>
    <property type="match status" value="1"/>
</dbReference>
<evidence type="ECO:0000256" key="5">
    <source>
        <dbReference type="PROSITE-ProRule" id="PRU00277"/>
    </source>
</evidence>
<dbReference type="PANTHER" id="PTHR43811">
    <property type="entry name" value="FKBP-TYPE PEPTIDYL-PROLYL CIS-TRANS ISOMERASE FKPA"/>
    <property type="match status" value="1"/>
</dbReference>
<protein>
    <recommendedName>
        <fullName evidence="2 5">peptidylprolyl isomerase</fullName>
        <ecNumber evidence="2 5">5.2.1.8</ecNumber>
    </recommendedName>
</protein>
<keyword evidence="3 5" id="KW-0697">Rotamase</keyword>
<accession>A0A7S0CE61</accession>
<organism evidence="8">
    <name type="scientific">Proboscia inermis</name>
    <dbReference type="NCBI Taxonomy" id="420281"/>
    <lineage>
        <taxon>Eukaryota</taxon>
        <taxon>Sar</taxon>
        <taxon>Stramenopiles</taxon>
        <taxon>Ochrophyta</taxon>
        <taxon>Bacillariophyta</taxon>
        <taxon>Coscinodiscophyceae</taxon>
        <taxon>Rhizosoleniophycidae</taxon>
        <taxon>Rhizosoleniales</taxon>
        <taxon>Rhizosoleniaceae</taxon>
        <taxon>Proboscia</taxon>
    </lineage>
</organism>
<evidence type="ECO:0000256" key="4">
    <source>
        <dbReference type="ARBA" id="ARBA00023235"/>
    </source>
</evidence>
<dbReference type="SUPFAM" id="SSF54534">
    <property type="entry name" value="FKBP-like"/>
    <property type="match status" value="1"/>
</dbReference>
<dbReference type="InterPro" id="IPR001179">
    <property type="entry name" value="PPIase_FKBP_dom"/>
</dbReference>
<dbReference type="EC" id="5.2.1.8" evidence="2 5"/>
<dbReference type="EMBL" id="HBEL01034535">
    <property type="protein sequence ID" value="CAD8420104.1"/>
    <property type="molecule type" value="Transcribed_RNA"/>
</dbReference>
<feature type="chain" id="PRO_5031409967" description="peptidylprolyl isomerase" evidence="6">
    <location>
        <begin position="19"/>
        <end position="168"/>
    </location>
</feature>
<evidence type="ECO:0000256" key="3">
    <source>
        <dbReference type="ARBA" id="ARBA00023110"/>
    </source>
</evidence>